<dbReference type="AlphaFoldDB" id="T1FFG3"/>
<reference evidence="2" key="3">
    <citation type="submission" date="2015-06" db="UniProtKB">
        <authorList>
            <consortium name="EnsemblMetazoa"/>
        </authorList>
    </citation>
    <scope>IDENTIFICATION</scope>
</reference>
<gene>
    <name evidence="2" type="primary">20207562</name>
    <name evidence="1" type="ORF">HELRODRAFT_180088</name>
</gene>
<dbReference type="Proteomes" id="UP000015101">
    <property type="component" value="Unassembled WGS sequence"/>
</dbReference>
<reference evidence="1 3" key="2">
    <citation type="journal article" date="2013" name="Nature">
        <title>Insights into bilaterian evolution from three spiralian genomes.</title>
        <authorList>
            <person name="Simakov O."/>
            <person name="Marletaz F."/>
            <person name="Cho S.J."/>
            <person name="Edsinger-Gonzales E."/>
            <person name="Havlak P."/>
            <person name="Hellsten U."/>
            <person name="Kuo D.H."/>
            <person name="Larsson T."/>
            <person name="Lv J."/>
            <person name="Arendt D."/>
            <person name="Savage R."/>
            <person name="Osoegawa K."/>
            <person name="de Jong P."/>
            <person name="Grimwood J."/>
            <person name="Chapman J.A."/>
            <person name="Shapiro H."/>
            <person name="Aerts A."/>
            <person name="Otillar R.P."/>
            <person name="Terry A.Y."/>
            <person name="Boore J.L."/>
            <person name="Grigoriev I.V."/>
            <person name="Lindberg D.R."/>
            <person name="Seaver E.C."/>
            <person name="Weisblat D.A."/>
            <person name="Putnam N.H."/>
            <person name="Rokhsar D.S."/>
        </authorList>
    </citation>
    <scope>NUCLEOTIDE SEQUENCE</scope>
</reference>
<protein>
    <submittedName>
        <fullName evidence="1 2">Uncharacterized protein</fullName>
    </submittedName>
</protein>
<dbReference type="RefSeq" id="XP_009027120.1">
    <property type="nucleotide sequence ID" value="XM_009028872.1"/>
</dbReference>
<organism evidence="2 3">
    <name type="scientific">Helobdella robusta</name>
    <name type="common">Californian leech</name>
    <dbReference type="NCBI Taxonomy" id="6412"/>
    <lineage>
        <taxon>Eukaryota</taxon>
        <taxon>Metazoa</taxon>
        <taxon>Spiralia</taxon>
        <taxon>Lophotrochozoa</taxon>
        <taxon>Annelida</taxon>
        <taxon>Clitellata</taxon>
        <taxon>Hirudinea</taxon>
        <taxon>Rhynchobdellida</taxon>
        <taxon>Glossiphoniidae</taxon>
        <taxon>Helobdella</taxon>
    </lineage>
</organism>
<dbReference type="KEGG" id="hro:HELRODRAFT_180088"/>
<name>T1FFG3_HELRO</name>
<accession>T1FFG3</accession>
<evidence type="ECO:0000313" key="2">
    <source>
        <dbReference type="EnsemblMetazoa" id="HelroP180088"/>
    </source>
</evidence>
<dbReference type="HOGENOM" id="CLU_2040616_0_0_1"/>
<dbReference type="EMBL" id="AMQM01007099">
    <property type="status" value="NOT_ANNOTATED_CDS"/>
    <property type="molecule type" value="Genomic_DNA"/>
</dbReference>
<dbReference type="EnsemblMetazoa" id="HelroT180088">
    <property type="protein sequence ID" value="HelroP180088"/>
    <property type="gene ID" value="HelroG180088"/>
</dbReference>
<proteinExistence type="predicted"/>
<sequence>MSDSDSALKIFDCGKNIRLQPIPTDSNRLQPIPTDSNRLQPIPTDFDSDTLKWGINPDQRKNVCCFHQCDHLNLKSLGDRAIHIEMTIRVVGITSNVIDVPNEIETIADYYTKIFNVLKRI</sequence>
<dbReference type="GeneID" id="20207562"/>
<evidence type="ECO:0000313" key="3">
    <source>
        <dbReference type="Proteomes" id="UP000015101"/>
    </source>
</evidence>
<dbReference type="EMBL" id="KB097563">
    <property type="protein sequence ID" value="ESN94758.1"/>
    <property type="molecule type" value="Genomic_DNA"/>
</dbReference>
<reference evidence="3" key="1">
    <citation type="submission" date="2012-12" db="EMBL/GenBank/DDBJ databases">
        <authorList>
            <person name="Hellsten U."/>
            <person name="Grimwood J."/>
            <person name="Chapman J.A."/>
            <person name="Shapiro H."/>
            <person name="Aerts A."/>
            <person name="Otillar R.P."/>
            <person name="Terry A.Y."/>
            <person name="Boore J.L."/>
            <person name="Simakov O."/>
            <person name="Marletaz F."/>
            <person name="Cho S.-J."/>
            <person name="Edsinger-Gonzales E."/>
            <person name="Havlak P."/>
            <person name="Kuo D.-H."/>
            <person name="Larsson T."/>
            <person name="Lv J."/>
            <person name="Arendt D."/>
            <person name="Savage R."/>
            <person name="Osoegawa K."/>
            <person name="de Jong P."/>
            <person name="Lindberg D.R."/>
            <person name="Seaver E.C."/>
            <person name="Weisblat D.A."/>
            <person name="Putnam N.H."/>
            <person name="Grigoriev I.V."/>
            <person name="Rokhsar D.S."/>
        </authorList>
    </citation>
    <scope>NUCLEOTIDE SEQUENCE</scope>
</reference>
<dbReference type="CTD" id="20207562"/>
<dbReference type="InParanoid" id="T1FFG3"/>
<keyword evidence="3" id="KW-1185">Reference proteome</keyword>
<evidence type="ECO:0000313" key="1">
    <source>
        <dbReference type="EMBL" id="ESN94758.1"/>
    </source>
</evidence>